<reference evidence="1 2" key="1">
    <citation type="journal article" date="2004" name="Appl. Environ. Microbiol.">
        <title>Mineralization of individual congeners of linear alkylbenzenesulfonate by defined pairs of heterotrophic bacteria.</title>
        <authorList>
            <person name="Schleheck D."/>
            <person name="Knepper T.P."/>
            <person name="Fischer K."/>
            <person name="Cook A.M."/>
        </authorList>
    </citation>
    <scope>NUCLEOTIDE SEQUENCE [LARGE SCALE GENOMIC DNA]</scope>
    <source>
        <strain evidence="2">DSM 14801 / SPH-1</strain>
    </source>
</reference>
<name>A9BW49_DELAS</name>
<dbReference type="Proteomes" id="UP000000784">
    <property type="component" value="Chromosome"/>
</dbReference>
<dbReference type="KEGG" id="dac:Daci_3227"/>
<dbReference type="HOGENOM" id="CLU_074053_1_1_4"/>
<dbReference type="RefSeq" id="WP_012205065.1">
    <property type="nucleotide sequence ID" value="NC_010002.1"/>
</dbReference>
<dbReference type="AlphaFoldDB" id="A9BW49"/>
<proteinExistence type="predicted"/>
<reference evidence="2" key="2">
    <citation type="submission" date="2007-11" db="EMBL/GenBank/DDBJ databases">
        <title>Complete sequence of Delftia acidovorans DSM 14801 / SPH-1.</title>
        <authorList>
            <person name="Copeland A."/>
            <person name="Lucas S."/>
            <person name="Lapidus A."/>
            <person name="Barry K."/>
            <person name="Glavina del Rio T."/>
            <person name="Dalin E."/>
            <person name="Tice H."/>
            <person name="Pitluck S."/>
            <person name="Lowry S."/>
            <person name="Clum A."/>
            <person name="Schmutz J."/>
            <person name="Larimer F."/>
            <person name="Land M."/>
            <person name="Hauser L."/>
            <person name="Kyrpides N."/>
            <person name="Kim E."/>
            <person name="Schleheck D."/>
            <person name="Richardson P."/>
        </authorList>
    </citation>
    <scope>NUCLEOTIDE SEQUENCE [LARGE SCALE GENOMIC DNA]</scope>
    <source>
        <strain evidence="2">DSM 14801 / SPH-1</strain>
    </source>
</reference>
<accession>A9BW49</accession>
<sequence>MTAANLSGRVFGRLTAISRAPNQGKHVMWTCGCSCGKEKTVRADHLRSGAVLSCGCYWAQRRVEVNTTHGLSNSRVYRIWKAMCNRCHYEKYPERHLYGGRGITVCERWRNSFENFVADMGIPADHLSIDRIDVNGNYEPGNCRWATALEQAHNKRPKSELGVTFYDLWEGK</sequence>
<keyword evidence="2" id="KW-1185">Reference proteome</keyword>
<dbReference type="EMBL" id="CP000884">
    <property type="protein sequence ID" value="ABX35865.1"/>
    <property type="molecule type" value="Genomic_DNA"/>
</dbReference>
<gene>
    <name evidence="1" type="ordered locus">Daci_3227</name>
</gene>
<evidence type="ECO:0000313" key="2">
    <source>
        <dbReference type="Proteomes" id="UP000000784"/>
    </source>
</evidence>
<dbReference type="eggNOG" id="ENOG5032T0J">
    <property type="taxonomic scope" value="Bacteria"/>
</dbReference>
<organism evidence="1 2">
    <name type="scientific">Delftia acidovorans (strain DSM 14801 / SPH-1)</name>
    <dbReference type="NCBI Taxonomy" id="398578"/>
    <lineage>
        <taxon>Bacteria</taxon>
        <taxon>Pseudomonadati</taxon>
        <taxon>Pseudomonadota</taxon>
        <taxon>Betaproteobacteria</taxon>
        <taxon>Burkholderiales</taxon>
        <taxon>Comamonadaceae</taxon>
        <taxon>Delftia</taxon>
    </lineage>
</organism>
<dbReference type="GeneID" id="43131525"/>
<evidence type="ECO:0008006" key="3">
    <source>
        <dbReference type="Google" id="ProtNLM"/>
    </source>
</evidence>
<evidence type="ECO:0000313" key="1">
    <source>
        <dbReference type="EMBL" id="ABX35865.1"/>
    </source>
</evidence>
<dbReference type="STRING" id="398578.Daci_3227"/>
<protein>
    <recommendedName>
        <fullName evidence="3">HNH endonuclease</fullName>
    </recommendedName>
</protein>